<dbReference type="InterPro" id="IPR019831">
    <property type="entry name" value="Mn/Fe_SOD_N"/>
</dbReference>
<comment type="function">
    <text evidence="7">Destroys radicals which are normally produced within the cells and which are toxic to biological systems.</text>
</comment>
<dbReference type="FunFam" id="1.10.287.990:FF:000001">
    <property type="entry name" value="Superoxide dismutase"/>
    <property type="match status" value="1"/>
</dbReference>
<dbReference type="SUPFAM" id="SSF46609">
    <property type="entry name" value="Fe,Mn superoxide dismutase (SOD), N-terminal domain"/>
    <property type="match status" value="1"/>
</dbReference>
<dbReference type="InterPro" id="IPR036324">
    <property type="entry name" value="Mn/Fe_SOD_N_sf"/>
</dbReference>
<evidence type="ECO:0000256" key="5">
    <source>
        <dbReference type="ARBA" id="ARBA00049204"/>
    </source>
</evidence>
<dbReference type="GO" id="GO:0005739">
    <property type="term" value="C:mitochondrion"/>
    <property type="evidence" value="ECO:0007669"/>
    <property type="project" value="TreeGrafter"/>
</dbReference>
<dbReference type="FunFam" id="3.55.40.20:FF:000004">
    <property type="entry name" value="Superoxide dismutase [Fe]"/>
    <property type="match status" value="1"/>
</dbReference>
<keyword evidence="4 7" id="KW-0560">Oxidoreductase</keyword>
<protein>
    <recommendedName>
        <fullName evidence="7">Superoxide dismutase</fullName>
        <ecNumber evidence="7">1.15.1.1</ecNumber>
    </recommendedName>
</protein>
<dbReference type="Proteomes" id="UP001212411">
    <property type="component" value="Chromosome 1"/>
</dbReference>
<evidence type="ECO:0000256" key="4">
    <source>
        <dbReference type="ARBA" id="ARBA00023002"/>
    </source>
</evidence>
<accession>A0AAE9W9U5</accession>
<keyword evidence="2 6" id="KW-0479">Metal-binding</keyword>
<organism evidence="10 11">
    <name type="scientific">Schizosaccharomyces osmophilus</name>
    <dbReference type="NCBI Taxonomy" id="2545709"/>
    <lineage>
        <taxon>Eukaryota</taxon>
        <taxon>Fungi</taxon>
        <taxon>Dikarya</taxon>
        <taxon>Ascomycota</taxon>
        <taxon>Taphrinomycotina</taxon>
        <taxon>Schizosaccharomycetes</taxon>
        <taxon>Schizosaccharomycetales</taxon>
        <taxon>Schizosaccharomycetaceae</taxon>
        <taxon>Schizosaccharomyces</taxon>
    </lineage>
</organism>
<gene>
    <name evidence="10" type="primary">sod2</name>
    <name evidence="10" type="ORF">SOMG_00334</name>
</gene>
<evidence type="ECO:0000256" key="1">
    <source>
        <dbReference type="ARBA" id="ARBA00008714"/>
    </source>
</evidence>
<evidence type="ECO:0000259" key="8">
    <source>
        <dbReference type="Pfam" id="PF00081"/>
    </source>
</evidence>
<evidence type="ECO:0000256" key="3">
    <source>
        <dbReference type="ARBA" id="ARBA00022862"/>
    </source>
</evidence>
<comment type="similarity">
    <text evidence="1 7">Belongs to the iron/manganese superoxide dismutase family.</text>
</comment>
<evidence type="ECO:0000259" key="9">
    <source>
        <dbReference type="Pfam" id="PF02777"/>
    </source>
</evidence>
<comment type="catalytic activity">
    <reaction evidence="5 7">
        <text>2 superoxide + 2 H(+) = H2O2 + O2</text>
        <dbReference type="Rhea" id="RHEA:20696"/>
        <dbReference type="ChEBI" id="CHEBI:15378"/>
        <dbReference type="ChEBI" id="CHEBI:15379"/>
        <dbReference type="ChEBI" id="CHEBI:16240"/>
        <dbReference type="ChEBI" id="CHEBI:18421"/>
        <dbReference type="EC" id="1.15.1.1"/>
    </reaction>
</comment>
<dbReference type="EC" id="1.15.1.1" evidence="7"/>
<feature type="binding site" evidence="6">
    <location>
        <position position="187"/>
    </location>
    <ligand>
        <name>Mn(2+)</name>
        <dbReference type="ChEBI" id="CHEBI:29035"/>
    </ligand>
</feature>
<keyword evidence="3" id="KW-0049">Antioxidant</keyword>
<dbReference type="PRINTS" id="PR01703">
    <property type="entry name" value="MNSODISMTASE"/>
</dbReference>
<dbReference type="Gene3D" id="1.10.287.990">
    <property type="entry name" value="Fe,Mn superoxide dismutase (SOD) domain"/>
    <property type="match status" value="1"/>
</dbReference>
<dbReference type="InterPro" id="IPR019833">
    <property type="entry name" value="Mn/Fe_SOD_BS"/>
</dbReference>
<feature type="domain" description="Manganese/iron superoxide dismutase C-terminal" evidence="9">
    <location>
        <begin position="118"/>
        <end position="216"/>
    </location>
</feature>
<dbReference type="GeneID" id="80873817"/>
<dbReference type="AlphaFoldDB" id="A0AAE9W9U5"/>
<feature type="binding site" evidence="6">
    <location>
        <position position="98"/>
    </location>
    <ligand>
        <name>Mn(2+)</name>
        <dbReference type="ChEBI" id="CHEBI:29035"/>
    </ligand>
</feature>
<evidence type="ECO:0000256" key="7">
    <source>
        <dbReference type="RuleBase" id="RU000414"/>
    </source>
</evidence>
<dbReference type="Pfam" id="PF02777">
    <property type="entry name" value="Sod_Fe_C"/>
    <property type="match status" value="1"/>
</dbReference>
<dbReference type="PIRSF" id="PIRSF000349">
    <property type="entry name" value="SODismutase"/>
    <property type="match status" value="1"/>
</dbReference>
<dbReference type="KEGG" id="som:SOMG_00334"/>
<evidence type="ECO:0000256" key="2">
    <source>
        <dbReference type="ARBA" id="ARBA00022723"/>
    </source>
</evidence>
<feature type="domain" description="Manganese/iron superoxide dismutase N-terminal" evidence="8">
    <location>
        <begin position="29"/>
        <end position="106"/>
    </location>
</feature>
<dbReference type="Gene3D" id="3.55.40.20">
    <property type="entry name" value="Iron/manganese superoxide dismutase, C-terminal domain"/>
    <property type="match status" value="1"/>
</dbReference>
<reference evidence="10 11" key="1">
    <citation type="journal article" date="2023" name="G3 (Bethesda)">
        <title>A high-quality reference genome for the fission yeast Schizosaccharomyces osmophilus.</title>
        <authorList>
            <person name="Jia G.S."/>
            <person name="Zhang W.C."/>
            <person name="Liang Y."/>
            <person name="Liu X.H."/>
            <person name="Rhind N."/>
            <person name="Pidoux A."/>
            <person name="Brysch-Herzberg M."/>
            <person name="Du L.L."/>
        </authorList>
    </citation>
    <scope>NUCLEOTIDE SEQUENCE [LARGE SCALE GENOMIC DNA]</scope>
    <source>
        <strain evidence="10 11">CBS 15793</strain>
    </source>
</reference>
<dbReference type="PANTHER" id="PTHR11404:SF6">
    <property type="entry name" value="SUPEROXIDE DISMUTASE [MN], MITOCHONDRIAL"/>
    <property type="match status" value="1"/>
</dbReference>
<dbReference type="GO" id="GO:0030145">
    <property type="term" value="F:manganese ion binding"/>
    <property type="evidence" value="ECO:0007669"/>
    <property type="project" value="TreeGrafter"/>
</dbReference>
<feature type="binding site" evidence="6">
    <location>
        <position position="183"/>
    </location>
    <ligand>
        <name>Mn(2+)</name>
        <dbReference type="ChEBI" id="CHEBI:29035"/>
    </ligand>
</feature>
<dbReference type="PROSITE" id="PS00088">
    <property type="entry name" value="SOD_MN"/>
    <property type="match status" value="1"/>
</dbReference>
<dbReference type="Pfam" id="PF00081">
    <property type="entry name" value="Sod_Fe_N"/>
    <property type="match status" value="1"/>
</dbReference>
<dbReference type="GO" id="GO:0004784">
    <property type="term" value="F:superoxide dismutase activity"/>
    <property type="evidence" value="ECO:0007669"/>
    <property type="project" value="UniProtKB-EC"/>
</dbReference>
<evidence type="ECO:0000313" key="11">
    <source>
        <dbReference type="Proteomes" id="UP001212411"/>
    </source>
</evidence>
<keyword evidence="11" id="KW-1185">Reference proteome</keyword>
<dbReference type="SUPFAM" id="SSF54719">
    <property type="entry name" value="Fe,Mn superoxide dismutase (SOD), C-terminal domain"/>
    <property type="match status" value="1"/>
</dbReference>
<dbReference type="InterPro" id="IPR019832">
    <property type="entry name" value="Mn/Fe_SOD_C"/>
</dbReference>
<dbReference type="PANTHER" id="PTHR11404">
    <property type="entry name" value="SUPEROXIDE DISMUTASE 2"/>
    <property type="match status" value="1"/>
</dbReference>
<dbReference type="EMBL" id="CP115611">
    <property type="protein sequence ID" value="WBW71427.1"/>
    <property type="molecule type" value="Genomic_DNA"/>
</dbReference>
<evidence type="ECO:0000313" key="10">
    <source>
        <dbReference type="EMBL" id="WBW71427.1"/>
    </source>
</evidence>
<proteinExistence type="inferred from homology"/>
<sequence length="220" mass="24445">MLRFASKNASLFARNLTASGVRQLHGKAALPPLPYAYNALEPAISETIMKLHHDKHHNTYVTNLNAAQDKLSQPDLDLKSEIALQAAIKFNGGGHINHTQFWSIMAPTSEGGGKPVTDGSLHKSIVAKWGSLENFQKEMNGALAAIQGSGWAWLVKDKEGSLHITSTSNQDTVINAKVIIGIDAWEHAYYPQYENRKAEYFKAFWSVMNWKEAEHRYAAN</sequence>
<name>A0AAE9W9U5_9SCHI</name>
<dbReference type="InterPro" id="IPR050265">
    <property type="entry name" value="Fe/Mn_Superoxide_Dismutase"/>
</dbReference>
<feature type="binding site" evidence="6">
    <location>
        <position position="52"/>
    </location>
    <ligand>
        <name>Mn(2+)</name>
        <dbReference type="ChEBI" id="CHEBI:29035"/>
    </ligand>
</feature>
<dbReference type="InterPro" id="IPR036314">
    <property type="entry name" value="SOD_C_sf"/>
</dbReference>
<evidence type="ECO:0000256" key="6">
    <source>
        <dbReference type="PIRSR" id="PIRSR000349-1"/>
    </source>
</evidence>
<dbReference type="InterPro" id="IPR001189">
    <property type="entry name" value="Mn/Fe_SOD"/>
</dbReference>
<dbReference type="RefSeq" id="XP_056035670.1">
    <property type="nucleotide sequence ID" value="XM_056179128.1"/>
</dbReference>